<dbReference type="AlphaFoldDB" id="A0A2T1CAS9"/>
<name>A0A2T1CAS9_9CYAN</name>
<keyword evidence="3" id="KW-1185">Reference proteome</keyword>
<feature type="transmembrane region" description="Helical" evidence="1">
    <location>
        <begin position="6"/>
        <end position="25"/>
    </location>
</feature>
<keyword evidence="1" id="KW-1133">Transmembrane helix</keyword>
<reference evidence="2 3" key="2">
    <citation type="submission" date="2018-03" db="EMBL/GenBank/DDBJ databases">
        <title>The ancient ancestry and fast evolution of plastids.</title>
        <authorList>
            <person name="Moore K.R."/>
            <person name="Magnabosco C."/>
            <person name="Momper L."/>
            <person name="Gold D.A."/>
            <person name="Bosak T."/>
            <person name="Fournier G.P."/>
        </authorList>
    </citation>
    <scope>NUCLEOTIDE SEQUENCE [LARGE SCALE GENOMIC DNA]</scope>
    <source>
        <strain evidence="2 3">CCAP 1448/3</strain>
    </source>
</reference>
<keyword evidence="1" id="KW-0812">Transmembrane</keyword>
<comment type="caution">
    <text evidence="2">The sequence shown here is derived from an EMBL/GenBank/DDBJ whole genome shotgun (WGS) entry which is preliminary data.</text>
</comment>
<dbReference type="EMBL" id="PVWJ01000001">
    <property type="protein sequence ID" value="PSB05268.1"/>
    <property type="molecule type" value="Genomic_DNA"/>
</dbReference>
<dbReference type="RefSeq" id="WP_106286652.1">
    <property type="nucleotide sequence ID" value="NZ_CAWNTC010000090.1"/>
</dbReference>
<proteinExistence type="predicted"/>
<sequence>MVAPLVWWILAGTGGIGVTAGGVGVHNSHKAEKLKECVDHDADKAQLILDHSKSSLNFELSNLSDYSEKIYKEVVGNTVKLFKQIGQEVDVRKLEALDAIDILPKPEFGSISDKGEITVEAVKWSAISGMFATAGVLSTISGHFLVLSASSVTLQAATACPVVGCGSTAAFHMSVVGALPSHMGVGIALTTTSVLVVAAGVGILAGGLALAYKGHNALNKARSYELEKRFFIEECQTASDLCHQQVKYIRQIKEVLGDLERLHNKLYYELKAKIQSFEPEHDYQQLHSLYLISRAITDILSSPIEIEGNWGLSSIAIKSNKYRSLSIGI</sequence>
<evidence type="ECO:0000313" key="3">
    <source>
        <dbReference type="Proteomes" id="UP000238762"/>
    </source>
</evidence>
<gene>
    <name evidence="2" type="ORF">C7B64_00245</name>
</gene>
<accession>A0A2T1CAS9</accession>
<dbReference type="Proteomes" id="UP000238762">
    <property type="component" value="Unassembled WGS sequence"/>
</dbReference>
<reference evidence="2 3" key="1">
    <citation type="submission" date="2018-02" db="EMBL/GenBank/DDBJ databases">
        <authorList>
            <person name="Cohen D.B."/>
            <person name="Kent A.D."/>
        </authorList>
    </citation>
    <scope>NUCLEOTIDE SEQUENCE [LARGE SCALE GENOMIC DNA]</scope>
    <source>
        <strain evidence="2 3">CCAP 1448/3</strain>
    </source>
</reference>
<organism evidence="2 3">
    <name type="scientific">Merismopedia glauca CCAP 1448/3</name>
    <dbReference type="NCBI Taxonomy" id="1296344"/>
    <lineage>
        <taxon>Bacteria</taxon>
        <taxon>Bacillati</taxon>
        <taxon>Cyanobacteriota</taxon>
        <taxon>Cyanophyceae</taxon>
        <taxon>Synechococcales</taxon>
        <taxon>Merismopediaceae</taxon>
        <taxon>Merismopedia</taxon>
    </lineage>
</organism>
<keyword evidence="1" id="KW-0472">Membrane</keyword>
<protein>
    <submittedName>
        <fullName evidence="2">Uncharacterized protein</fullName>
    </submittedName>
</protein>
<evidence type="ECO:0000256" key="1">
    <source>
        <dbReference type="SAM" id="Phobius"/>
    </source>
</evidence>
<evidence type="ECO:0000313" key="2">
    <source>
        <dbReference type="EMBL" id="PSB05268.1"/>
    </source>
</evidence>
<feature type="transmembrane region" description="Helical" evidence="1">
    <location>
        <begin position="187"/>
        <end position="212"/>
    </location>
</feature>
<feature type="transmembrane region" description="Helical" evidence="1">
    <location>
        <begin position="124"/>
        <end position="146"/>
    </location>
</feature>